<keyword evidence="2 3" id="KW-0040">ANK repeat</keyword>
<evidence type="ECO:0000256" key="1">
    <source>
        <dbReference type="ARBA" id="ARBA00022737"/>
    </source>
</evidence>
<dbReference type="SUPFAM" id="SSF48403">
    <property type="entry name" value="Ankyrin repeat"/>
    <property type="match status" value="2"/>
</dbReference>
<name>A0ABM1W2N0_APLCA</name>
<evidence type="ECO:0000313" key="6">
    <source>
        <dbReference type="RefSeq" id="XP_035828923.1"/>
    </source>
</evidence>
<keyword evidence="1" id="KW-0677">Repeat</keyword>
<dbReference type="PROSITE" id="PS50297">
    <property type="entry name" value="ANK_REP_REGION"/>
    <property type="match status" value="1"/>
</dbReference>
<evidence type="ECO:0000313" key="5">
    <source>
        <dbReference type="RefSeq" id="XP_005110915.1"/>
    </source>
</evidence>
<dbReference type="PANTHER" id="PTHR24126:SF14">
    <property type="entry name" value="ANK_REP_REGION DOMAIN-CONTAINING PROTEIN"/>
    <property type="match status" value="1"/>
</dbReference>
<proteinExistence type="predicted"/>
<dbReference type="PROSITE" id="PS50088">
    <property type="entry name" value="ANK_REPEAT"/>
    <property type="match status" value="1"/>
</dbReference>
<dbReference type="InterPro" id="IPR036770">
    <property type="entry name" value="Ankyrin_rpt-contain_sf"/>
</dbReference>
<protein>
    <submittedName>
        <fullName evidence="5 6">Uncharacterized protein LOC101854055</fullName>
    </submittedName>
</protein>
<gene>
    <name evidence="5 6" type="primary">LOC101854055</name>
</gene>
<dbReference type="SMART" id="SM00248">
    <property type="entry name" value="ANK"/>
    <property type="match status" value="5"/>
</dbReference>
<dbReference type="RefSeq" id="XP_035828923.1">
    <property type="nucleotide sequence ID" value="XM_035973030.1"/>
</dbReference>
<evidence type="ECO:0000313" key="4">
    <source>
        <dbReference type="Proteomes" id="UP000694888"/>
    </source>
</evidence>
<dbReference type="GeneID" id="101854055"/>
<dbReference type="Proteomes" id="UP000694888">
    <property type="component" value="Unplaced"/>
</dbReference>
<dbReference type="InterPro" id="IPR002110">
    <property type="entry name" value="Ankyrin_rpt"/>
</dbReference>
<dbReference type="RefSeq" id="XP_005110915.1">
    <property type="nucleotide sequence ID" value="XM_005110858.3"/>
</dbReference>
<evidence type="ECO:0000256" key="3">
    <source>
        <dbReference type="PROSITE-ProRule" id="PRU00023"/>
    </source>
</evidence>
<organism evidence="4 6">
    <name type="scientific">Aplysia californica</name>
    <name type="common">California sea hare</name>
    <dbReference type="NCBI Taxonomy" id="6500"/>
    <lineage>
        <taxon>Eukaryota</taxon>
        <taxon>Metazoa</taxon>
        <taxon>Spiralia</taxon>
        <taxon>Lophotrochozoa</taxon>
        <taxon>Mollusca</taxon>
        <taxon>Gastropoda</taxon>
        <taxon>Heterobranchia</taxon>
        <taxon>Euthyneura</taxon>
        <taxon>Tectipleura</taxon>
        <taxon>Aplysiida</taxon>
        <taxon>Aplysioidea</taxon>
        <taxon>Aplysiidae</taxon>
        <taxon>Aplysia</taxon>
    </lineage>
</organism>
<feature type="repeat" description="ANK" evidence="3">
    <location>
        <begin position="346"/>
        <end position="379"/>
    </location>
</feature>
<dbReference type="Gene3D" id="1.25.40.20">
    <property type="entry name" value="Ankyrin repeat-containing domain"/>
    <property type="match status" value="3"/>
</dbReference>
<evidence type="ECO:0000256" key="2">
    <source>
        <dbReference type="ARBA" id="ARBA00023043"/>
    </source>
</evidence>
<dbReference type="PANTHER" id="PTHR24126">
    <property type="entry name" value="ANKYRIN REPEAT, PH AND SEC7 DOMAIN CONTAINING PROTEIN SECG-RELATED"/>
    <property type="match status" value="1"/>
</dbReference>
<keyword evidence="4" id="KW-1185">Reference proteome</keyword>
<accession>A0ABM1W2N0</accession>
<reference evidence="5 6" key="1">
    <citation type="submission" date="2025-05" db="UniProtKB">
        <authorList>
            <consortium name="RefSeq"/>
        </authorList>
    </citation>
    <scope>IDENTIFICATION</scope>
</reference>
<sequence>MSVTATKNKGMKKFVMDNKGFIDNLQDHEISKTFAFGNVCQNCSLLCDYFSAGGNLNARDSKTGETFLHMLCNYTHLYLTANGTRIMYLLCTKLDPDVTDLRGDTALHKVVRVPGAWRCIVALLRCGSCPLIKNNAGRTPEDEILHLKNTGWQENLHWLRKFKPGLWAAVKSQNPDPVLIERLLRYWCRTTKIIGKETVNLKCLVHMCETQLDTVLILEKYENTNEMALAMLSGKTHFIDMWKLAENLQKVDINTKDHSYQFYYRDYPTAPRPLMAAVWEIDQLELIQSFMELHPDTSIKYTFESEATSPPKPLFFQLVNPKSRPQNEAITSLILRDADLNIRNTQGQTVLMEAMYNGETEGIIRAILNSGVNVAARDSNGRTARDHSILLKRNDYRELIDSHIIEMVQDCDILRLEALVLQLYEHVAPVCARHQLLCIARQKCSKQLHELLKNAAGTQAVVKKLFSFVKSGNKVQLMRQMTRKYANARDKAGRSLLHFAIQHSLTDSSGKTQQLPPRGLPTVRGDVIMDDISVRGVAIESLEDPTHNSDTTQLHGRGYRCRVLDSVKKECNRFKKNRCLFSKCMNQDNFTPDHVGVIKYLVQEFPFMLGHSNNLGQTPLHYAYIYTANQEVLDLLKTTGSCEHIKDVYDFVPEDYDYLQCGVQTFNVRRKPAVNVDLDIFLTESDFEHQFVNAVKNGDQEEVKKLLVPLLEHGGESRFSCVLFDCLDKGYFDLASFLVEAGFDIDISKQYEVCDPDDPMCAMMECGHASTTFKQRAEELGATSLVRLIDSISLAPTRTAVHTSS</sequence>